<dbReference type="Pfam" id="PF21666">
    <property type="entry name" value="DUF4246_N"/>
    <property type="match status" value="1"/>
</dbReference>
<feature type="domain" description="DUF4246" evidence="2">
    <location>
        <begin position="98"/>
        <end position="555"/>
    </location>
</feature>
<comment type="caution">
    <text evidence="4">The sequence shown here is derived from an EMBL/GenBank/DDBJ whole genome shotgun (WGS) entry which is preliminary data.</text>
</comment>
<evidence type="ECO:0000313" key="5">
    <source>
        <dbReference type="Proteomes" id="UP000613401"/>
    </source>
</evidence>
<dbReference type="InterPro" id="IPR049207">
    <property type="entry name" value="DUF4246_N"/>
</dbReference>
<dbReference type="Pfam" id="PF14033">
    <property type="entry name" value="DUF4246"/>
    <property type="match status" value="1"/>
</dbReference>
<evidence type="ECO:0000256" key="1">
    <source>
        <dbReference type="SAM" id="MobiDB-lite"/>
    </source>
</evidence>
<evidence type="ECO:0000313" key="4">
    <source>
        <dbReference type="EMBL" id="KAF3802037.1"/>
    </source>
</evidence>
<name>A0A8H4FH52_COLGL</name>
<dbReference type="InterPro" id="IPR049192">
    <property type="entry name" value="DUF4246_C"/>
</dbReference>
<reference evidence="4" key="1">
    <citation type="journal article" date="2020" name="Phytopathology">
        <title>Genome sequence and comparative analysis of Colletotrichum gloeosporioides isolated from Liriodendron leaves.</title>
        <authorList>
            <person name="Fu F.F."/>
            <person name="Hao Z."/>
            <person name="Wang P."/>
            <person name="Lu Y."/>
            <person name="Xue L.J."/>
            <person name="Wei G."/>
            <person name="Tian Y."/>
            <person name="Baishi H."/>
            <person name="Xu H."/>
            <person name="Shi J."/>
            <person name="Cheng T."/>
            <person name="Wang G."/>
            <person name="Yi Y."/>
            <person name="Chen J."/>
        </authorList>
    </citation>
    <scope>NUCLEOTIDE SEQUENCE</scope>
    <source>
        <strain evidence="4">Lc1</strain>
    </source>
</reference>
<dbReference type="InterPro" id="IPR025340">
    <property type="entry name" value="DUF4246"/>
</dbReference>
<keyword evidence="5" id="KW-1185">Reference proteome</keyword>
<dbReference type="GeneID" id="69019401"/>
<dbReference type="AlphaFoldDB" id="A0A8H4FH52"/>
<proteinExistence type="predicted"/>
<dbReference type="Proteomes" id="UP000613401">
    <property type="component" value="Unassembled WGS sequence"/>
</dbReference>
<accession>A0A8H4FH52</accession>
<evidence type="ECO:0000259" key="2">
    <source>
        <dbReference type="Pfam" id="PF14033"/>
    </source>
</evidence>
<dbReference type="RefSeq" id="XP_045261196.1">
    <property type="nucleotide sequence ID" value="XM_045412161.1"/>
</dbReference>
<protein>
    <submittedName>
        <fullName evidence="4">Uncharacterized protein</fullName>
    </submittedName>
</protein>
<evidence type="ECO:0000259" key="3">
    <source>
        <dbReference type="Pfam" id="PF21666"/>
    </source>
</evidence>
<feature type="domain" description="DUF4246" evidence="3">
    <location>
        <begin position="14"/>
        <end position="77"/>
    </location>
</feature>
<organism evidence="4 5">
    <name type="scientific">Colletotrichum gloeosporioides</name>
    <name type="common">Anthracnose fungus</name>
    <name type="synonym">Glomerella cingulata</name>
    <dbReference type="NCBI Taxonomy" id="474922"/>
    <lineage>
        <taxon>Eukaryota</taxon>
        <taxon>Fungi</taxon>
        <taxon>Dikarya</taxon>
        <taxon>Ascomycota</taxon>
        <taxon>Pezizomycotina</taxon>
        <taxon>Sordariomycetes</taxon>
        <taxon>Hypocreomycetidae</taxon>
        <taxon>Glomerellales</taxon>
        <taxon>Glomerellaceae</taxon>
        <taxon>Colletotrichum</taxon>
        <taxon>Colletotrichum gloeosporioides species complex</taxon>
    </lineage>
</organism>
<dbReference type="EMBL" id="WVTB01000065">
    <property type="protein sequence ID" value="KAF3802037.1"/>
    <property type="molecule type" value="Genomic_DNA"/>
</dbReference>
<reference evidence="4" key="2">
    <citation type="submission" date="2020-03" db="EMBL/GenBank/DDBJ databases">
        <authorList>
            <person name="Fu F.-F."/>
            <person name="Chen J."/>
        </authorList>
    </citation>
    <scope>NUCLEOTIDE SEQUENCE</scope>
    <source>
        <strain evidence="4">Lc1</strain>
    </source>
</reference>
<gene>
    <name evidence="4" type="ORF">GCG54_00012280</name>
</gene>
<feature type="region of interest" description="Disordered" evidence="1">
    <location>
        <begin position="619"/>
        <end position="639"/>
    </location>
</feature>
<dbReference type="PANTHER" id="PTHR33119:SF1">
    <property type="entry name" value="FE2OG DIOXYGENASE DOMAIN-CONTAINING PROTEIN"/>
    <property type="match status" value="1"/>
</dbReference>
<dbReference type="PANTHER" id="PTHR33119">
    <property type="entry name" value="IFI3P"/>
    <property type="match status" value="1"/>
</dbReference>
<sequence>MEPEAVIEAGRIMLPGFGLPLNHRPEDHFPDAVNDWEQHWPHTNRERCMVAFIQDVTLEENWDQRVFQEAAIAIWKHDVVGKDWRRAGGIRHGDFTDAMFECCIEELQAKARLYQETGIVSILDIEVRITRSDRVISSDMRSFLQKAARNIERTSLRKIDWSSGKETTLTQDIESTSSAKNIVVNLIDPAMYPLVYGRSRVLPAKEIDLQDCLDHITQGITVQMPDKDERQKYVDGIYYTLFSGKSQWLPCNVEFSDGINAKITSYVNNLHPKDHRNFYPVLENIITKVMPMWNLVYSTVYKETMHCEKRIDCYQAGWKYPITPPYDPLNIRDDLMSGLIDDDEWQRRTNTWLRNFRVIDKPEPRSKEERAYHIHDSSVTPEVIANYTSILGKADGIQVIVKMRAMYLTPENPVCDLRNEFCLDGALNEHIVATAVYFFDDENVTDSRVSFQARFQGLNFEEDCSFETGDLRPLDEIFGLRNKTPSLQKVGFATMREGLMLAYPNVVQQKESAFQLKDSTRPGHRKVLTLHLVDPRVKILSTANVPPQQADWWAAEFSTSEGQLKELPKEVVDMVVENVSDFPIPKQEAKRMRDELLLERSDLQNKTREILRSYKVSLDWSGDDMDHGSSSEGEDDDWL</sequence>